<dbReference type="AlphaFoldDB" id="A0A1W6N6F3"/>
<sequence length="182" mass="20670">MNLSDFDEGMNLIKVEGWQSFDPQQYPFLAAQFLDKYVFLNTYLQVLNAIALTKVTLEENVSPKEKLFELLMGRFDLMSSHKPALKRIPEEAWLDPKIYWTLAPLGCEASAKIIDLAGVEVPPLLGFISTQAFALFLLYITQIWLQDDTSDCEKTMASLDRGLEWLGELKGFTGNLSSFFTK</sequence>
<organism evidence="1 2">
    <name type="scientific">Candidatus Nucleicultrix amoebiphila FS5</name>
    <dbReference type="NCBI Taxonomy" id="1414854"/>
    <lineage>
        <taxon>Bacteria</taxon>
        <taxon>Pseudomonadati</taxon>
        <taxon>Pseudomonadota</taxon>
        <taxon>Alphaproteobacteria</taxon>
        <taxon>Holosporales</taxon>
        <taxon>Candidatus Nucleicultricaceae</taxon>
        <taxon>Candidatus Nucleicultrix</taxon>
    </lineage>
</organism>
<dbReference type="OrthoDB" id="7828598at2"/>
<gene>
    <name evidence="1" type="ORF">GQ61_08855</name>
</gene>
<keyword evidence="2" id="KW-1185">Reference proteome</keyword>
<evidence type="ECO:0000313" key="2">
    <source>
        <dbReference type="Proteomes" id="UP000237351"/>
    </source>
</evidence>
<name>A0A1W6N6F3_9PROT</name>
<evidence type="ECO:0000313" key="1">
    <source>
        <dbReference type="EMBL" id="ARN85378.1"/>
    </source>
</evidence>
<dbReference type="Proteomes" id="UP000237351">
    <property type="component" value="Chromosome"/>
</dbReference>
<proteinExistence type="predicted"/>
<dbReference type="KEGG" id="naf:GQ61_08855"/>
<dbReference type="EMBL" id="CP008743">
    <property type="protein sequence ID" value="ARN85378.1"/>
    <property type="molecule type" value="Genomic_DNA"/>
</dbReference>
<protein>
    <recommendedName>
        <fullName evidence="3">COQ9 domain-containing protein</fullName>
    </recommendedName>
</protein>
<evidence type="ECO:0008006" key="3">
    <source>
        <dbReference type="Google" id="ProtNLM"/>
    </source>
</evidence>
<accession>A0A1W6N6F3</accession>
<dbReference type="Gene3D" id="1.10.357.10">
    <property type="entry name" value="Tetracycline Repressor, domain 2"/>
    <property type="match status" value="1"/>
</dbReference>
<dbReference type="RefSeq" id="WP_085784938.1">
    <property type="nucleotide sequence ID" value="NZ_CP008743.1"/>
</dbReference>
<dbReference type="STRING" id="1414854.GQ61_08855"/>
<reference evidence="1 2" key="1">
    <citation type="submission" date="2014-06" db="EMBL/GenBank/DDBJ databases">
        <title>The genome of the endonuclear symbiont Nucleicultrix amoebiphila.</title>
        <authorList>
            <person name="Schulz F."/>
            <person name="Horn M."/>
        </authorList>
    </citation>
    <scope>NUCLEOTIDE SEQUENCE [LARGE SCALE GENOMIC DNA]</scope>
    <source>
        <strain evidence="1 2">FS5</strain>
    </source>
</reference>